<evidence type="ECO:0000256" key="5">
    <source>
        <dbReference type="ARBA" id="ARBA00023163"/>
    </source>
</evidence>
<keyword evidence="4" id="KW-0843">Virulence</keyword>
<dbReference type="SUPFAM" id="SSF57701">
    <property type="entry name" value="Zn2/Cys6 DNA-binding domain"/>
    <property type="match status" value="1"/>
</dbReference>
<dbReference type="GO" id="GO:0006351">
    <property type="term" value="P:DNA-templated transcription"/>
    <property type="evidence" value="ECO:0007669"/>
    <property type="project" value="InterPro"/>
</dbReference>
<feature type="domain" description="Zn(2)-C6 fungal-type" evidence="8">
    <location>
        <begin position="183"/>
        <end position="213"/>
    </location>
</feature>
<sequence>MSDARTPKIEPVLHPLPSPSIAAGNSPQILSAFSDYQASTPAAFTNPFDPTKTSSPLANTPIFAPPKNYNQKLLTDPTASTPTTAARLSSSSSTTGSPRPVEPVDHVSTPDSARTNGATGRLPDIGLENHGLHASGETNRVERGGIATKGKKLAIENEVIEQTPAWTEMKTKAGKERKRLPLACIACRRKKIRCSGEKPACKHCLRSRIPCVYKVTTRKAAPRTDYMAMLDKRLKRMEDRVIKLIPKENQPSVPRAVVKPPLPAPPSKTMSKKRAAEEAFGPELDSWAKSRNPSRIGDTMVPTKSQDAEEGGLLTEGANALPSKEIQEHLAEVYFDFVYGQSYPLLHKPSFMRRLAAGNVAPVLVLAMCAVSARFSNHPQVRSEPAFLRGEDWARSARDIALRRYDTPNITILIVYLLLGLHEFGTCHGGRSWMIAGMAQRMAYALLLHKDLDHNGWGKEQKESSELSPTDREIRRRTLWACFLMDRFNASGTERPMQMSEDFLNIPLPIKERYFELELSAPTETLRGEVLHPAEADSGQMANAKENMGTSAYYIMLVSIWGRIIHYWNLGGREKETYDIWDERSKFHKLREAIRSFNKNIPESVRWSPENLANHASGRTANQFVFLHLVYHQINLFMHRWALPFSGFREPPKDMPSQFYAESAQSALDAANQVSALVKEAMEYNVTAPFAGYCAFYSSTVHIHGVFSKSATLEASSKQNLAYNVKYLSKMKKHWGMFHFVAENLKELYRKHADASLRGPNAAGQCHILQYGDWFDRYPRGVSQTDYEDPISGTKVEPGTDAVLGLKSDVKSVEEFFATIPPPSKAAELRKKAKKARAEQKAAQTNAEDKGTADKDDSQSKGLGNAVEQQAALRPPAQSLLTSGFLPNNNMPSNDMSVFNNTNPLVQPGILSQLDRHMVLSSYAGMDPNSATSISGSMGNGPGLISMMNNSASSYAVNAGVGDGMPDMWNMDLESMGVSNFGGMQMDASSAWFMPFNLDPSDIVGEEATYSPAGLTGHYDFGMSGLLTPGMDMDSHHMGGTGSNGQR</sequence>
<protein>
    <recommendedName>
        <fullName evidence="8">Zn(2)-C6 fungal-type domain-containing protein</fullName>
    </recommendedName>
</protein>
<dbReference type="GO" id="GO:0000981">
    <property type="term" value="F:DNA-binding transcription factor activity, RNA polymerase II-specific"/>
    <property type="evidence" value="ECO:0007669"/>
    <property type="project" value="InterPro"/>
</dbReference>
<dbReference type="PRINTS" id="PR00755">
    <property type="entry name" value="AFLATOXINBRP"/>
</dbReference>
<dbReference type="Pfam" id="PF04082">
    <property type="entry name" value="Fungal_trans"/>
    <property type="match status" value="1"/>
</dbReference>
<dbReference type="GO" id="GO:0005634">
    <property type="term" value="C:nucleus"/>
    <property type="evidence" value="ECO:0007669"/>
    <property type="project" value="UniProtKB-SubCell"/>
</dbReference>
<evidence type="ECO:0000256" key="3">
    <source>
        <dbReference type="ARBA" id="ARBA00023015"/>
    </source>
</evidence>
<feature type="region of interest" description="Disordered" evidence="7">
    <location>
        <begin position="287"/>
        <end position="309"/>
    </location>
</feature>
<organism evidence="9 10">
    <name type="scientific">Venturia nashicola</name>
    <dbReference type="NCBI Taxonomy" id="86259"/>
    <lineage>
        <taxon>Eukaryota</taxon>
        <taxon>Fungi</taxon>
        <taxon>Dikarya</taxon>
        <taxon>Ascomycota</taxon>
        <taxon>Pezizomycotina</taxon>
        <taxon>Dothideomycetes</taxon>
        <taxon>Pleosporomycetidae</taxon>
        <taxon>Venturiales</taxon>
        <taxon>Venturiaceae</taxon>
        <taxon>Venturia</taxon>
    </lineage>
</organism>
<evidence type="ECO:0000313" key="10">
    <source>
        <dbReference type="Proteomes" id="UP000298493"/>
    </source>
</evidence>
<dbReference type="EMBL" id="SNSC02000005">
    <property type="protein sequence ID" value="TID24496.1"/>
    <property type="molecule type" value="Genomic_DNA"/>
</dbReference>
<keyword evidence="2" id="KW-0479">Metal-binding</keyword>
<dbReference type="Proteomes" id="UP000298493">
    <property type="component" value="Unassembled WGS sequence"/>
</dbReference>
<evidence type="ECO:0000256" key="6">
    <source>
        <dbReference type="ARBA" id="ARBA00023242"/>
    </source>
</evidence>
<keyword evidence="10" id="KW-1185">Reference proteome</keyword>
<feature type="region of interest" description="Disordered" evidence="7">
    <location>
        <begin position="40"/>
        <end position="132"/>
    </location>
</feature>
<dbReference type="Pfam" id="PF00172">
    <property type="entry name" value="Zn_clus"/>
    <property type="match status" value="1"/>
</dbReference>
<evidence type="ECO:0000256" key="7">
    <source>
        <dbReference type="SAM" id="MobiDB-lite"/>
    </source>
</evidence>
<dbReference type="InterPro" id="IPR007219">
    <property type="entry name" value="XnlR_reg_dom"/>
</dbReference>
<accession>A0A4Z1PGU7</accession>
<dbReference type="PROSITE" id="PS00463">
    <property type="entry name" value="ZN2_CY6_FUNGAL_1"/>
    <property type="match status" value="1"/>
</dbReference>
<dbReference type="PROSITE" id="PS50048">
    <property type="entry name" value="ZN2_CY6_FUNGAL_2"/>
    <property type="match status" value="1"/>
</dbReference>
<gene>
    <name evidence="9" type="ORF">E6O75_ATG02861</name>
</gene>
<name>A0A4Z1PGU7_9PEZI</name>
<dbReference type="STRING" id="86259.A0A4Z1PGU7"/>
<dbReference type="GO" id="GO:0003677">
    <property type="term" value="F:DNA binding"/>
    <property type="evidence" value="ECO:0007669"/>
    <property type="project" value="InterPro"/>
</dbReference>
<keyword evidence="3" id="KW-0805">Transcription regulation</keyword>
<dbReference type="CDD" id="cd12148">
    <property type="entry name" value="fungal_TF_MHR"/>
    <property type="match status" value="1"/>
</dbReference>
<evidence type="ECO:0000256" key="4">
    <source>
        <dbReference type="ARBA" id="ARBA00023026"/>
    </source>
</evidence>
<keyword evidence="6" id="KW-0539">Nucleus</keyword>
<feature type="compositionally biased region" description="Low complexity" evidence="7">
    <location>
        <begin position="73"/>
        <end position="98"/>
    </location>
</feature>
<feature type="compositionally biased region" description="Polar residues" evidence="7">
    <location>
        <begin position="109"/>
        <end position="118"/>
    </location>
</feature>
<comment type="caution">
    <text evidence="9">The sequence shown here is derived from an EMBL/GenBank/DDBJ whole genome shotgun (WGS) entry which is preliminary data.</text>
</comment>
<dbReference type="InterPro" id="IPR001138">
    <property type="entry name" value="Zn2Cys6_DnaBD"/>
</dbReference>
<dbReference type="InterPro" id="IPR036864">
    <property type="entry name" value="Zn2-C6_fun-type_DNA-bd_sf"/>
</dbReference>
<feature type="region of interest" description="Disordered" evidence="7">
    <location>
        <begin position="827"/>
        <end position="864"/>
    </location>
</feature>
<dbReference type="PANTHER" id="PTHR47338">
    <property type="entry name" value="ZN(II)2CYS6 TRANSCRIPTION FACTOR (EUROFUNG)-RELATED"/>
    <property type="match status" value="1"/>
</dbReference>
<dbReference type="AlphaFoldDB" id="A0A4Z1PGU7"/>
<dbReference type="PANTHER" id="PTHR47338:SF27">
    <property type="entry name" value="ZN(II)2CYS6 TRANSCRIPTION FACTOR (EUROFUNG)"/>
    <property type="match status" value="1"/>
</dbReference>
<evidence type="ECO:0000313" key="9">
    <source>
        <dbReference type="EMBL" id="TID24496.1"/>
    </source>
</evidence>
<reference evidence="9 10" key="1">
    <citation type="submission" date="2019-04" db="EMBL/GenBank/DDBJ databases">
        <title>High contiguity whole genome sequence and gene annotation resource for two Venturia nashicola isolates.</title>
        <authorList>
            <person name="Prokchorchik M."/>
            <person name="Won K."/>
            <person name="Lee Y."/>
            <person name="Choi E.D."/>
            <person name="Segonzac C."/>
            <person name="Sohn K.H."/>
        </authorList>
    </citation>
    <scope>NUCLEOTIDE SEQUENCE [LARGE SCALE GENOMIC DNA]</scope>
    <source>
        <strain evidence="9 10">PRI2</strain>
    </source>
</reference>
<feature type="region of interest" description="Disordered" evidence="7">
    <location>
        <begin position="1"/>
        <end position="26"/>
    </location>
</feature>
<dbReference type="SMART" id="SM00906">
    <property type="entry name" value="Fungal_trans"/>
    <property type="match status" value="1"/>
</dbReference>
<dbReference type="Gene3D" id="4.10.240.10">
    <property type="entry name" value="Zn(2)-C6 fungal-type DNA-binding domain"/>
    <property type="match status" value="1"/>
</dbReference>
<comment type="subcellular location">
    <subcellularLocation>
        <location evidence="1">Nucleus</location>
    </subcellularLocation>
</comment>
<proteinExistence type="predicted"/>
<dbReference type="GO" id="GO:0008270">
    <property type="term" value="F:zinc ion binding"/>
    <property type="evidence" value="ECO:0007669"/>
    <property type="project" value="InterPro"/>
</dbReference>
<feature type="region of interest" description="Disordered" evidence="7">
    <location>
        <begin position="253"/>
        <end position="272"/>
    </location>
</feature>
<evidence type="ECO:0000256" key="2">
    <source>
        <dbReference type="ARBA" id="ARBA00022723"/>
    </source>
</evidence>
<keyword evidence="5" id="KW-0804">Transcription</keyword>
<evidence type="ECO:0000259" key="8">
    <source>
        <dbReference type="PROSITE" id="PS50048"/>
    </source>
</evidence>
<evidence type="ECO:0000256" key="1">
    <source>
        <dbReference type="ARBA" id="ARBA00004123"/>
    </source>
</evidence>
<dbReference type="InterPro" id="IPR050815">
    <property type="entry name" value="TF_fung"/>
</dbReference>
<dbReference type="CDD" id="cd00067">
    <property type="entry name" value="GAL4"/>
    <property type="match status" value="1"/>
</dbReference>
<dbReference type="SMART" id="SM00066">
    <property type="entry name" value="GAL4"/>
    <property type="match status" value="1"/>
</dbReference>
<feature type="compositionally biased region" description="Basic and acidic residues" evidence="7">
    <location>
        <begin position="847"/>
        <end position="859"/>
    </location>
</feature>